<feature type="non-terminal residue" evidence="1">
    <location>
        <position position="1"/>
    </location>
</feature>
<evidence type="ECO:0000313" key="3">
    <source>
        <dbReference type="Proteomes" id="UP000499080"/>
    </source>
</evidence>
<protein>
    <submittedName>
        <fullName evidence="1">Uncharacterized protein</fullName>
    </submittedName>
</protein>
<gene>
    <name evidence="1" type="ORF">AVEN_16607_1</name>
    <name evidence="2" type="ORF">AVEN_186272_1</name>
</gene>
<reference evidence="1 3" key="1">
    <citation type="journal article" date="2019" name="Sci. Rep.">
        <title>Orb-weaving spider Araneus ventricosus genome elucidates the spidroin gene catalogue.</title>
        <authorList>
            <person name="Kono N."/>
            <person name="Nakamura H."/>
            <person name="Ohtoshi R."/>
            <person name="Moran D.A.P."/>
            <person name="Shinohara A."/>
            <person name="Yoshida Y."/>
            <person name="Fujiwara M."/>
            <person name="Mori M."/>
            <person name="Tomita M."/>
            <person name="Arakawa K."/>
        </authorList>
    </citation>
    <scope>NUCLEOTIDE SEQUENCE [LARGE SCALE GENOMIC DNA]</scope>
</reference>
<dbReference type="EMBL" id="BGPR01099900">
    <property type="protein sequence ID" value="GBM54226.1"/>
    <property type="molecule type" value="Genomic_DNA"/>
</dbReference>
<proteinExistence type="predicted"/>
<comment type="caution">
    <text evidence="1">The sequence shown here is derived from an EMBL/GenBank/DDBJ whole genome shotgun (WGS) entry which is preliminary data.</text>
</comment>
<evidence type="ECO:0000313" key="1">
    <source>
        <dbReference type="EMBL" id="GBM54226.1"/>
    </source>
</evidence>
<dbReference type="OrthoDB" id="10253869at2759"/>
<evidence type="ECO:0000313" key="2">
    <source>
        <dbReference type="EMBL" id="GBM54245.1"/>
    </source>
</evidence>
<keyword evidence="3" id="KW-1185">Reference proteome</keyword>
<organism evidence="1 3">
    <name type="scientific">Araneus ventricosus</name>
    <name type="common">Orbweaver spider</name>
    <name type="synonym">Epeira ventricosa</name>
    <dbReference type="NCBI Taxonomy" id="182803"/>
    <lineage>
        <taxon>Eukaryota</taxon>
        <taxon>Metazoa</taxon>
        <taxon>Ecdysozoa</taxon>
        <taxon>Arthropoda</taxon>
        <taxon>Chelicerata</taxon>
        <taxon>Arachnida</taxon>
        <taxon>Araneae</taxon>
        <taxon>Araneomorphae</taxon>
        <taxon>Entelegynae</taxon>
        <taxon>Araneoidea</taxon>
        <taxon>Araneidae</taxon>
        <taxon>Araneus</taxon>
    </lineage>
</organism>
<accession>A0A4Y2GN50</accession>
<dbReference type="EMBL" id="BGPR01099906">
    <property type="protein sequence ID" value="GBM54245.1"/>
    <property type="molecule type" value="Genomic_DNA"/>
</dbReference>
<sequence>AASNILKLMDPKLVIAGDGFYTYGELCYQFDNLSTIVNNLPNLTKLIIVPTLEETLSKDISNIPKRLYFILNSLIYRHCSG</sequence>
<dbReference type="AlphaFoldDB" id="A0A4Y2GN50"/>
<dbReference type="Proteomes" id="UP000499080">
    <property type="component" value="Unassembled WGS sequence"/>
</dbReference>
<name>A0A4Y2GN50_ARAVE</name>